<dbReference type="KEGG" id="als:DJ013_12765"/>
<name>A0A2Z4GCV6_9BACT</name>
<accession>A0A2Z4GCV6</accession>
<dbReference type="OrthoDB" id="943289at2"/>
<evidence type="ECO:0000313" key="1">
    <source>
        <dbReference type="EMBL" id="AWV98991.1"/>
    </source>
</evidence>
<gene>
    <name evidence="1" type="ORF">DJ013_12765</name>
</gene>
<proteinExistence type="predicted"/>
<evidence type="ECO:0008006" key="3">
    <source>
        <dbReference type="Google" id="ProtNLM"/>
    </source>
</evidence>
<dbReference type="Proteomes" id="UP000249873">
    <property type="component" value="Chromosome"/>
</dbReference>
<dbReference type="EMBL" id="CP029480">
    <property type="protein sequence ID" value="AWV98991.1"/>
    <property type="molecule type" value="Genomic_DNA"/>
</dbReference>
<dbReference type="RefSeq" id="WP_111372184.1">
    <property type="nucleotide sequence ID" value="NZ_CP029480.1"/>
</dbReference>
<organism evidence="1 2">
    <name type="scientific">Arcticibacterium luteifluviistationis</name>
    <dbReference type="NCBI Taxonomy" id="1784714"/>
    <lineage>
        <taxon>Bacteria</taxon>
        <taxon>Pseudomonadati</taxon>
        <taxon>Bacteroidota</taxon>
        <taxon>Cytophagia</taxon>
        <taxon>Cytophagales</taxon>
        <taxon>Leadbetterellaceae</taxon>
        <taxon>Arcticibacterium</taxon>
    </lineage>
</organism>
<dbReference type="AlphaFoldDB" id="A0A2Z4GCV6"/>
<evidence type="ECO:0000313" key="2">
    <source>
        <dbReference type="Proteomes" id="UP000249873"/>
    </source>
</evidence>
<protein>
    <recommendedName>
        <fullName evidence="3">PD-(D/E)XK endonuclease-like domain-containing protein</fullName>
    </recommendedName>
</protein>
<sequence>MFNFNFYPTLLNEYHRYLKHPTEESKTKLLNRINRIPETDPTVLARFKKGISFESAVVKNKPGEFNQSLIEEAAALLPKKKKTQQLLTFQHKNIKFYGYADVLGEARVIDLKSTANHKAGRHDFNYQTLYLYSLIDAGFKSMEYIICDFENIYVETYKASTYDFDSMLTEMESFRDFLLDNKSLIRDKKIMVERAQTLFD</sequence>
<reference evidence="1 2" key="1">
    <citation type="submission" date="2018-05" db="EMBL/GenBank/DDBJ databases">
        <title>Complete genome sequence of Arcticibacterium luteifluviistationis SM1504T, a cytophagaceae bacterium isolated from Arctic surface seawater.</title>
        <authorList>
            <person name="Li Y."/>
            <person name="Qin Q.-L."/>
        </authorList>
    </citation>
    <scope>NUCLEOTIDE SEQUENCE [LARGE SCALE GENOMIC DNA]</scope>
    <source>
        <strain evidence="1 2">SM1504</strain>
    </source>
</reference>
<keyword evidence="2" id="KW-1185">Reference proteome</keyword>